<evidence type="ECO:0000313" key="2">
    <source>
        <dbReference type="EMBL" id="EES90353.1"/>
    </source>
</evidence>
<evidence type="ECO:0000259" key="1">
    <source>
        <dbReference type="PROSITE" id="PS51750"/>
    </source>
</evidence>
<name>A0A9P2LKC3_CLOBO</name>
<dbReference type="GO" id="GO:0003677">
    <property type="term" value="F:DNA binding"/>
    <property type="evidence" value="ECO:0007669"/>
    <property type="project" value="InterPro"/>
</dbReference>
<feature type="domain" description="Bro-N" evidence="1">
    <location>
        <begin position="3"/>
        <end position="110"/>
    </location>
</feature>
<dbReference type="EMBL" id="ACSJ01000017">
    <property type="protein sequence ID" value="EES90353.1"/>
    <property type="molecule type" value="Genomic_DNA"/>
</dbReference>
<accession>A0A9P2LKC3</accession>
<gene>
    <name evidence="2" type="ORF">CLG_B2338</name>
</gene>
<dbReference type="AlphaFoldDB" id="A0A9P2LKC3"/>
<evidence type="ECO:0000313" key="3">
    <source>
        <dbReference type="Proteomes" id="UP000006160"/>
    </source>
</evidence>
<dbReference type="PROSITE" id="PS51750">
    <property type="entry name" value="BRO_N"/>
    <property type="match status" value="1"/>
</dbReference>
<comment type="caution">
    <text evidence="2">The sequence shown here is derived from an EMBL/GenBank/DDBJ whole genome shotgun (WGS) entry which is preliminary data.</text>
</comment>
<organism evidence="2 3">
    <name type="scientific">Clostridium botulinum D str. 1873</name>
    <dbReference type="NCBI Taxonomy" id="592027"/>
    <lineage>
        <taxon>Bacteria</taxon>
        <taxon>Bacillati</taxon>
        <taxon>Bacillota</taxon>
        <taxon>Clostridia</taxon>
        <taxon>Eubacteriales</taxon>
        <taxon>Clostridiaceae</taxon>
        <taxon>Clostridium</taxon>
    </lineage>
</organism>
<dbReference type="InterPro" id="IPR003497">
    <property type="entry name" value="BRO_N_domain"/>
</dbReference>
<dbReference type="Pfam" id="PF02498">
    <property type="entry name" value="Bro-N"/>
    <property type="match status" value="1"/>
</dbReference>
<dbReference type="SMART" id="SM01040">
    <property type="entry name" value="Bro-N"/>
    <property type="match status" value="1"/>
</dbReference>
<dbReference type="Proteomes" id="UP000006160">
    <property type="component" value="Unassembled WGS sequence"/>
</dbReference>
<reference evidence="2 3" key="1">
    <citation type="submission" date="2009-10" db="EMBL/GenBank/DDBJ databases">
        <authorList>
            <person name="Shrivastava S."/>
            <person name="Brinkac L.B."/>
            <person name="Brown J.L."/>
            <person name="Bruce D.B."/>
            <person name="Detter C."/>
            <person name="Green L.D."/>
            <person name="Munk C.A."/>
            <person name="Rogers Y.C."/>
            <person name="Tapia R."/>
            <person name="Saunders E.S."/>
            <person name="Sims D.R."/>
            <person name="Smith L.A."/>
            <person name="Smith T.J."/>
            <person name="Sutton G."/>
            <person name="Brettin T."/>
        </authorList>
    </citation>
    <scope>NUCLEOTIDE SEQUENCE [LARGE SCALE GENOMIC DNA]</scope>
    <source>
        <strain evidence="3">D str. 1873</strain>
    </source>
</reference>
<protein>
    <submittedName>
        <fullName evidence="2">Prophage pi1 protein 08</fullName>
    </submittedName>
</protein>
<proteinExistence type="predicted"/>
<dbReference type="Pfam" id="PF03374">
    <property type="entry name" value="ANT"/>
    <property type="match status" value="1"/>
</dbReference>
<dbReference type="InterPro" id="IPR005039">
    <property type="entry name" value="Ant_C"/>
</dbReference>
<sequence>MENKQIQIFKNNLFEVAVKLDNGEMVFDAERVAKGIKGKYVQNKNGKEYVRWEKINNDLVKFNFPTLSGKGDFIPESAVYLLIMNGENDYAVKFQQWLAVDVIPSIRKHGVYMAENVIEEILTDPDTIIKLATNLKEERQKRKLVEKQLEEAKPKINFADKIEFTKASISMKKFADLMNIKNFGRNKLLQWLRNKEYLNKSNQPYRQYIEREIFETKERVVDLGFKGEVIKTTTYITGKGQTYLYNKIMQDINIGA</sequence>